<evidence type="ECO:0000313" key="3">
    <source>
        <dbReference type="Proteomes" id="UP000287651"/>
    </source>
</evidence>
<evidence type="ECO:0000313" key="2">
    <source>
        <dbReference type="EMBL" id="RRT52562.1"/>
    </source>
</evidence>
<comment type="caution">
    <text evidence="2">The sequence shown here is derived from an EMBL/GenBank/DDBJ whole genome shotgun (WGS) entry which is preliminary data.</text>
</comment>
<reference evidence="2 3" key="1">
    <citation type="journal article" date="2014" name="Agronomy (Basel)">
        <title>A Draft Genome Sequence for Ensete ventricosum, the Drought-Tolerant Tree Against Hunger.</title>
        <authorList>
            <person name="Harrison J."/>
            <person name="Moore K.A."/>
            <person name="Paszkiewicz K."/>
            <person name="Jones T."/>
            <person name="Grant M."/>
            <person name="Ambacheew D."/>
            <person name="Muzemil S."/>
            <person name="Studholme D.J."/>
        </authorList>
    </citation>
    <scope>NUCLEOTIDE SEQUENCE [LARGE SCALE GENOMIC DNA]</scope>
</reference>
<sequence length="135" mass="15390">MLLLWSLKGIVRGKLDQSRRCFEVGKCERSGVASSPHAERRENKAMPRLLTRRASFSPRGEMRRERRRERRYLVSPCREKGEQGDASSPRSAGFLLPTRGDEARKEKGTTSPHLPIQGEGRTRRCLVFSHGEKGE</sequence>
<proteinExistence type="predicted"/>
<accession>A0A426YLG6</accession>
<dbReference type="Proteomes" id="UP000287651">
    <property type="component" value="Unassembled WGS sequence"/>
</dbReference>
<gene>
    <name evidence="2" type="ORF">B296_00030430</name>
</gene>
<feature type="compositionally biased region" description="Basic and acidic residues" evidence="1">
    <location>
        <begin position="99"/>
        <end position="108"/>
    </location>
</feature>
<name>A0A426YLG6_ENSVE</name>
<feature type="region of interest" description="Disordered" evidence="1">
    <location>
        <begin position="30"/>
        <end position="135"/>
    </location>
</feature>
<dbReference type="EMBL" id="AMZH03011607">
    <property type="protein sequence ID" value="RRT52562.1"/>
    <property type="molecule type" value="Genomic_DNA"/>
</dbReference>
<evidence type="ECO:0000256" key="1">
    <source>
        <dbReference type="SAM" id="MobiDB-lite"/>
    </source>
</evidence>
<protein>
    <submittedName>
        <fullName evidence="2">Uncharacterized protein</fullName>
    </submittedName>
</protein>
<organism evidence="2 3">
    <name type="scientific">Ensete ventricosum</name>
    <name type="common">Abyssinian banana</name>
    <name type="synonym">Musa ensete</name>
    <dbReference type="NCBI Taxonomy" id="4639"/>
    <lineage>
        <taxon>Eukaryota</taxon>
        <taxon>Viridiplantae</taxon>
        <taxon>Streptophyta</taxon>
        <taxon>Embryophyta</taxon>
        <taxon>Tracheophyta</taxon>
        <taxon>Spermatophyta</taxon>
        <taxon>Magnoliopsida</taxon>
        <taxon>Liliopsida</taxon>
        <taxon>Zingiberales</taxon>
        <taxon>Musaceae</taxon>
        <taxon>Ensete</taxon>
    </lineage>
</organism>
<dbReference type="AlphaFoldDB" id="A0A426YLG6"/>